<protein>
    <recommendedName>
        <fullName evidence="5">Short-chain dehydrogenase</fullName>
    </recommendedName>
</protein>
<evidence type="ECO:0000313" key="4">
    <source>
        <dbReference type="Proteomes" id="UP000027980"/>
    </source>
</evidence>
<evidence type="ECO:0000256" key="2">
    <source>
        <dbReference type="ARBA" id="ARBA00023002"/>
    </source>
</evidence>
<dbReference type="GeneID" id="34223406"/>
<name>A0A075LNR7_9BACI</name>
<dbReference type="EMBL" id="CP008877">
    <property type="protein sequence ID" value="AIF68360.1"/>
    <property type="molecule type" value="Genomic_DNA"/>
</dbReference>
<dbReference type="PANTHER" id="PTHR43180:SF66">
    <property type="entry name" value="SHORT-CHAIN DEHYDROGENASE_REDUCTASE FAMILY PROTEIN"/>
    <property type="match status" value="1"/>
</dbReference>
<dbReference type="Pfam" id="PF13561">
    <property type="entry name" value="adh_short_C2"/>
    <property type="match status" value="1"/>
</dbReference>
<dbReference type="HOGENOM" id="CLU_010194_1_0_9"/>
<accession>A0A075LNR7</accession>
<dbReference type="Proteomes" id="UP000027980">
    <property type="component" value="Plasmid pT1"/>
</dbReference>
<dbReference type="PRINTS" id="PR00080">
    <property type="entry name" value="SDRFAMILY"/>
</dbReference>
<sequence length="249" mass="26576">MSRLENKVAIVTGSGSGIGAAIAKRFAEEGAKVVLADVSDKGVSLVKKEIEQAGGSVEYIVSDISKEENAKKINDFTVEKFGKLDILVNNAGYAGPSDPAEQFNSEEFDKIFKVNAYGTFYMIKHAVPYMQENKGGSIVNVGSNSTLTPTDYPGYASSKGAVRTMSFTFSGILAKDKIRVNTLIPGTTRTPMVQAIFDNPELAKKYIETIPLGEVVEPEDLANGALYLASDEAGRVTGTELVVDAGMSL</sequence>
<dbReference type="NCBIfam" id="NF005559">
    <property type="entry name" value="PRK07231.1"/>
    <property type="match status" value="1"/>
</dbReference>
<comment type="similarity">
    <text evidence="1">Belongs to the short-chain dehydrogenases/reductases (SDR) family.</text>
</comment>
<dbReference type="RefSeq" id="WP_041592282.1">
    <property type="nucleotide sequence ID" value="NZ_CP008877.1"/>
</dbReference>
<proteinExistence type="inferred from homology"/>
<dbReference type="SUPFAM" id="SSF51735">
    <property type="entry name" value="NAD(P)-binding Rossmann-fold domains"/>
    <property type="match status" value="1"/>
</dbReference>
<dbReference type="CDD" id="cd05233">
    <property type="entry name" value="SDR_c"/>
    <property type="match status" value="1"/>
</dbReference>
<dbReference type="InterPro" id="IPR002347">
    <property type="entry name" value="SDR_fam"/>
</dbReference>
<gene>
    <name evidence="3" type="ORF">GZ22_18120</name>
</gene>
<dbReference type="InterPro" id="IPR036291">
    <property type="entry name" value="NAD(P)-bd_dom_sf"/>
</dbReference>
<evidence type="ECO:0008006" key="5">
    <source>
        <dbReference type="Google" id="ProtNLM"/>
    </source>
</evidence>
<dbReference type="PANTHER" id="PTHR43180">
    <property type="entry name" value="3-OXOACYL-(ACYL-CARRIER-PROTEIN) REDUCTASE (AFU_ORTHOLOGUE AFUA_6G11210)"/>
    <property type="match status" value="1"/>
</dbReference>
<keyword evidence="2" id="KW-0560">Oxidoreductase</keyword>
<geneLocation type="plasmid" evidence="3 4">
    <name>pT1</name>
</geneLocation>
<dbReference type="FunFam" id="3.40.50.720:FF:000084">
    <property type="entry name" value="Short-chain dehydrogenase reductase"/>
    <property type="match status" value="1"/>
</dbReference>
<organism evidence="3 4">
    <name type="scientific">Terribacillus saccharophilus</name>
    <dbReference type="NCBI Taxonomy" id="361277"/>
    <lineage>
        <taxon>Bacteria</taxon>
        <taxon>Bacillati</taxon>
        <taxon>Bacillota</taxon>
        <taxon>Bacilli</taxon>
        <taxon>Bacillales</taxon>
        <taxon>Bacillaceae</taxon>
        <taxon>Terribacillus</taxon>
    </lineage>
</organism>
<evidence type="ECO:0000313" key="3">
    <source>
        <dbReference type="EMBL" id="AIF68360.1"/>
    </source>
</evidence>
<dbReference type="AlphaFoldDB" id="A0A075LNR7"/>
<dbReference type="GO" id="GO:0008206">
    <property type="term" value="P:bile acid metabolic process"/>
    <property type="evidence" value="ECO:0007669"/>
    <property type="project" value="UniProtKB-ARBA"/>
</dbReference>
<dbReference type="Gene3D" id="3.40.50.720">
    <property type="entry name" value="NAD(P)-binding Rossmann-like Domain"/>
    <property type="match status" value="1"/>
</dbReference>
<dbReference type="KEGG" id="tap:GZ22_18120"/>
<dbReference type="PRINTS" id="PR00081">
    <property type="entry name" value="GDHRDH"/>
</dbReference>
<reference evidence="3 4" key="1">
    <citation type="submission" date="2014-07" db="EMBL/GenBank/DDBJ databases">
        <title>Complete genome sequence of a moderately halophilic bacterium Terribacillus aidingensis MP602, isolated from Cryptomeria fortunei in Tianmu mountain in China.</title>
        <authorList>
            <person name="Wang Y."/>
            <person name="Lu P."/>
            <person name="Zhang L."/>
        </authorList>
    </citation>
    <scope>NUCLEOTIDE SEQUENCE [LARGE SCALE GENOMIC DNA]</scope>
    <source>
        <strain evidence="3 4">MP602</strain>
        <plasmid evidence="3 4">pT1</plasmid>
    </source>
</reference>
<keyword evidence="3" id="KW-0614">Plasmid</keyword>
<dbReference type="GO" id="GO:0016491">
    <property type="term" value="F:oxidoreductase activity"/>
    <property type="evidence" value="ECO:0007669"/>
    <property type="project" value="UniProtKB-KW"/>
</dbReference>
<evidence type="ECO:0000256" key="1">
    <source>
        <dbReference type="ARBA" id="ARBA00006484"/>
    </source>
</evidence>